<dbReference type="InterPro" id="IPR002052">
    <property type="entry name" value="DNA_methylase_N6_adenine_CS"/>
</dbReference>
<gene>
    <name evidence="4" type="ORF">C7457_1071</name>
</gene>
<dbReference type="CDD" id="cd02440">
    <property type="entry name" value="AdoMet_MTases"/>
    <property type="match status" value="1"/>
</dbReference>
<proteinExistence type="predicted"/>
<dbReference type="GO" id="GO:0003676">
    <property type="term" value="F:nucleic acid binding"/>
    <property type="evidence" value="ECO:0007669"/>
    <property type="project" value="InterPro"/>
</dbReference>
<protein>
    <submittedName>
        <fullName evidence="4">tRNA1(Val) A37 N6-methylase TrmN6</fullName>
    </submittedName>
</protein>
<dbReference type="EMBL" id="RBIE01000002">
    <property type="protein sequence ID" value="RKQ61632.1"/>
    <property type="molecule type" value="Genomic_DNA"/>
</dbReference>
<dbReference type="InterPro" id="IPR050210">
    <property type="entry name" value="tRNA_Adenine-N(6)_MTase"/>
</dbReference>
<dbReference type="PANTHER" id="PTHR47739">
    <property type="entry name" value="TRNA1(VAL) (ADENINE(37)-N6)-METHYLTRANSFERASE"/>
    <property type="match status" value="1"/>
</dbReference>
<dbReference type="PANTHER" id="PTHR47739:SF1">
    <property type="entry name" value="TRNA1(VAL) (ADENINE(37)-N6)-METHYLTRANSFERASE"/>
    <property type="match status" value="1"/>
</dbReference>
<keyword evidence="1 4" id="KW-0808">Transferase</keyword>
<evidence type="ECO:0000313" key="5">
    <source>
        <dbReference type="Proteomes" id="UP000280881"/>
    </source>
</evidence>
<accession>A0A420W698</accession>
<dbReference type="AlphaFoldDB" id="A0A420W698"/>
<name>A0A420W698_9BACT</name>
<dbReference type="PROSITE" id="PS00092">
    <property type="entry name" value="N6_MTASE"/>
    <property type="match status" value="1"/>
</dbReference>
<dbReference type="OrthoDB" id="9777257at2"/>
<dbReference type="InterPro" id="IPR029063">
    <property type="entry name" value="SAM-dependent_MTases_sf"/>
</dbReference>
<dbReference type="GO" id="GO:0032259">
    <property type="term" value="P:methylation"/>
    <property type="evidence" value="ECO:0007669"/>
    <property type="project" value="UniProtKB-KW"/>
</dbReference>
<keyword evidence="1 4" id="KW-0489">Methyltransferase</keyword>
<dbReference type="GO" id="GO:0008170">
    <property type="term" value="F:N-methyltransferase activity"/>
    <property type="evidence" value="ECO:0007669"/>
    <property type="project" value="UniProtKB-ARBA"/>
</dbReference>
<dbReference type="SUPFAM" id="SSF53335">
    <property type="entry name" value="S-adenosyl-L-methionine-dependent methyltransferases"/>
    <property type="match status" value="1"/>
</dbReference>
<keyword evidence="5" id="KW-1185">Reference proteome</keyword>
<dbReference type="Gene3D" id="3.40.50.150">
    <property type="entry name" value="Vaccinia Virus protein VP39"/>
    <property type="match status" value="1"/>
</dbReference>
<dbReference type="InterPro" id="IPR007848">
    <property type="entry name" value="Small_mtfrase_dom"/>
</dbReference>
<dbReference type="Proteomes" id="UP000280881">
    <property type="component" value="Unassembled WGS sequence"/>
</dbReference>
<reference evidence="4 5" key="1">
    <citation type="submission" date="2018-10" db="EMBL/GenBank/DDBJ databases">
        <title>Genomic Encyclopedia of Type Strains, Phase IV (KMG-IV): sequencing the most valuable type-strain genomes for metagenomic binning, comparative biology and taxonomic classification.</title>
        <authorList>
            <person name="Goeker M."/>
        </authorList>
    </citation>
    <scope>NUCLEOTIDE SEQUENCE [LARGE SCALE GENOMIC DNA]</scope>
    <source>
        <strain evidence="4 5">DSM 15521</strain>
    </source>
</reference>
<dbReference type="Pfam" id="PF05175">
    <property type="entry name" value="MTS"/>
    <property type="match status" value="1"/>
</dbReference>
<feature type="domain" description="Methyltransferase small" evidence="3">
    <location>
        <begin position="31"/>
        <end position="166"/>
    </location>
</feature>
<sequence>MDRNKLDLSTFLKEKCKFYQFKDGFRFGTDTFLLADFVRVKGEERLVDLGTGCGVIPILLLLKYPNLTAVGIDVLEENVYLSKRNAEVNGVSDRFEAVHLNVRDVKKLFRSGEFDVAVSNPPFVEVGRGSLSKGGHRAVARQELFATLEDFIKAASYLLKNKGRFYLLLPTVRFVDGLCLCRKYSLEPKRLRFIYPEEGREANLFLLECLKGGGKGITVGPPLIVYKDAVKRVYTEEVERKYSSFL</sequence>
<dbReference type="GO" id="GO:0008757">
    <property type="term" value="F:S-adenosylmethionine-dependent methyltransferase activity"/>
    <property type="evidence" value="ECO:0007669"/>
    <property type="project" value="UniProtKB-ARBA"/>
</dbReference>
<organism evidence="4 5">
    <name type="scientific">Thermovibrio guaymasensis</name>
    <dbReference type="NCBI Taxonomy" id="240167"/>
    <lineage>
        <taxon>Bacteria</taxon>
        <taxon>Pseudomonadati</taxon>
        <taxon>Aquificota</taxon>
        <taxon>Aquificia</taxon>
        <taxon>Desulfurobacteriales</taxon>
        <taxon>Desulfurobacteriaceae</taxon>
        <taxon>Thermovibrio</taxon>
    </lineage>
</organism>
<comment type="caution">
    <text evidence="4">The sequence shown here is derived from an EMBL/GenBank/DDBJ whole genome shotgun (WGS) entry which is preliminary data.</text>
</comment>
<evidence type="ECO:0000259" key="3">
    <source>
        <dbReference type="Pfam" id="PF05175"/>
    </source>
</evidence>
<evidence type="ECO:0000256" key="1">
    <source>
        <dbReference type="ARBA" id="ARBA00022603"/>
    </source>
</evidence>
<evidence type="ECO:0000313" key="4">
    <source>
        <dbReference type="EMBL" id="RKQ61632.1"/>
    </source>
</evidence>
<evidence type="ECO:0000256" key="2">
    <source>
        <dbReference type="ARBA" id="ARBA00022691"/>
    </source>
</evidence>
<keyword evidence="2" id="KW-0949">S-adenosyl-L-methionine</keyword>
<dbReference type="RefSeq" id="WP_121170816.1">
    <property type="nucleotide sequence ID" value="NZ_RBIE01000002.1"/>
</dbReference>